<organism evidence="1 2">
    <name type="scientific">Trifolium subterraneum</name>
    <name type="common">Subterranean clover</name>
    <dbReference type="NCBI Taxonomy" id="3900"/>
    <lineage>
        <taxon>Eukaryota</taxon>
        <taxon>Viridiplantae</taxon>
        <taxon>Streptophyta</taxon>
        <taxon>Embryophyta</taxon>
        <taxon>Tracheophyta</taxon>
        <taxon>Spermatophyta</taxon>
        <taxon>Magnoliopsida</taxon>
        <taxon>eudicotyledons</taxon>
        <taxon>Gunneridae</taxon>
        <taxon>Pentapetalae</taxon>
        <taxon>rosids</taxon>
        <taxon>fabids</taxon>
        <taxon>Fabales</taxon>
        <taxon>Fabaceae</taxon>
        <taxon>Papilionoideae</taxon>
        <taxon>50 kb inversion clade</taxon>
        <taxon>NPAAA clade</taxon>
        <taxon>Hologalegina</taxon>
        <taxon>IRL clade</taxon>
        <taxon>Trifolieae</taxon>
        <taxon>Trifolium</taxon>
    </lineage>
</organism>
<accession>A0A2Z6N3I0</accession>
<name>A0A2Z6N3I0_TRISU</name>
<gene>
    <name evidence="1" type="ORF">TSUD_119310</name>
</gene>
<proteinExistence type="predicted"/>
<reference evidence="2" key="1">
    <citation type="journal article" date="2017" name="Front. Plant Sci.">
        <title>Climate Clever Clovers: New Paradigm to Reduce the Environmental Footprint of Ruminants by Breeding Low Methanogenic Forages Utilizing Haplotype Variation.</title>
        <authorList>
            <person name="Kaur P."/>
            <person name="Appels R."/>
            <person name="Bayer P.E."/>
            <person name="Keeble-Gagnere G."/>
            <person name="Wang J."/>
            <person name="Hirakawa H."/>
            <person name="Shirasawa K."/>
            <person name="Vercoe P."/>
            <person name="Stefanova K."/>
            <person name="Durmic Z."/>
            <person name="Nichols P."/>
            <person name="Revell C."/>
            <person name="Isobe S.N."/>
            <person name="Edwards D."/>
            <person name="Erskine W."/>
        </authorList>
    </citation>
    <scope>NUCLEOTIDE SEQUENCE [LARGE SCALE GENOMIC DNA]</scope>
    <source>
        <strain evidence="2">cv. Daliak</strain>
    </source>
</reference>
<evidence type="ECO:0000313" key="1">
    <source>
        <dbReference type="EMBL" id="GAU38251.1"/>
    </source>
</evidence>
<keyword evidence="2" id="KW-1185">Reference proteome</keyword>
<dbReference type="Proteomes" id="UP000242715">
    <property type="component" value="Unassembled WGS sequence"/>
</dbReference>
<dbReference type="AlphaFoldDB" id="A0A2Z6N3I0"/>
<dbReference type="EMBL" id="DF973708">
    <property type="protein sequence ID" value="GAU38251.1"/>
    <property type="molecule type" value="Genomic_DNA"/>
</dbReference>
<evidence type="ECO:0000313" key="2">
    <source>
        <dbReference type="Proteomes" id="UP000242715"/>
    </source>
</evidence>
<sequence>MARGRSSPLVSFDRAKVAATEIEHFDQAIAKQRSNYSCVHKCLDGNHRMHFANKCGNISLDPFEELWFY</sequence>
<protein>
    <submittedName>
        <fullName evidence="1">Uncharacterized protein</fullName>
    </submittedName>
</protein>